<dbReference type="EMBL" id="UINC01194205">
    <property type="protein sequence ID" value="SVE10182.1"/>
    <property type="molecule type" value="Genomic_DNA"/>
</dbReference>
<evidence type="ECO:0000313" key="1">
    <source>
        <dbReference type="EMBL" id="SVE10182.1"/>
    </source>
</evidence>
<accession>A0A383AR10</accession>
<name>A0A383AR10_9ZZZZ</name>
<gene>
    <name evidence="1" type="ORF">METZ01_LOCUS463036</name>
</gene>
<proteinExistence type="predicted"/>
<feature type="non-terminal residue" evidence="1">
    <location>
        <position position="23"/>
    </location>
</feature>
<protein>
    <submittedName>
        <fullName evidence="1">Uncharacterized protein</fullName>
    </submittedName>
</protein>
<organism evidence="1">
    <name type="scientific">marine metagenome</name>
    <dbReference type="NCBI Taxonomy" id="408172"/>
    <lineage>
        <taxon>unclassified sequences</taxon>
        <taxon>metagenomes</taxon>
        <taxon>ecological metagenomes</taxon>
    </lineage>
</organism>
<feature type="non-terminal residue" evidence="1">
    <location>
        <position position="1"/>
    </location>
</feature>
<sequence>RLPYRSAWVGGSAVLIRCCERVV</sequence>
<reference evidence="1" key="1">
    <citation type="submission" date="2018-05" db="EMBL/GenBank/DDBJ databases">
        <authorList>
            <person name="Lanie J.A."/>
            <person name="Ng W.-L."/>
            <person name="Kazmierczak K.M."/>
            <person name="Andrzejewski T.M."/>
            <person name="Davidsen T.M."/>
            <person name="Wayne K.J."/>
            <person name="Tettelin H."/>
            <person name="Glass J.I."/>
            <person name="Rusch D."/>
            <person name="Podicherti R."/>
            <person name="Tsui H.-C.T."/>
            <person name="Winkler M.E."/>
        </authorList>
    </citation>
    <scope>NUCLEOTIDE SEQUENCE</scope>
</reference>
<dbReference type="AlphaFoldDB" id="A0A383AR10"/>